<evidence type="ECO:0008006" key="3">
    <source>
        <dbReference type="Google" id="ProtNLM"/>
    </source>
</evidence>
<evidence type="ECO:0000313" key="1">
    <source>
        <dbReference type="EMBL" id="EXB56619.1"/>
    </source>
</evidence>
<dbReference type="InterPro" id="IPR032710">
    <property type="entry name" value="NTF2-like_dom_sf"/>
</dbReference>
<reference evidence="2" key="1">
    <citation type="submission" date="2013-01" db="EMBL/GenBank/DDBJ databases">
        <title>Draft Genome Sequence of a Mulberry Tree, Morus notabilis C.K. Schneid.</title>
        <authorList>
            <person name="He N."/>
            <person name="Zhao S."/>
        </authorList>
    </citation>
    <scope>NUCLEOTIDE SEQUENCE</scope>
</reference>
<dbReference type="Pfam" id="PF07107">
    <property type="entry name" value="WI12"/>
    <property type="match status" value="1"/>
</dbReference>
<dbReference type="Proteomes" id="UP000030645">
    <property type="component" value="Unassembled WGS sequence"/>
</dbReference>
<dbReference type="PANTHER" id="PTHR33703">
    <property type="entry name" value="OS07G0691300 PROTEIN"/>
    <property type="match status" value="1"/>
</dbReference>
<sequence length="453" mass="50780">MQINETRHHRKGSHCLDYTVVSLDGELANLGETITITSLIQEERNKSIITTLYEAFNNFNNIDQSVHLLFAPYLEWWFHGPPSHQHLKRLLTGTSPNNMSFPFVPLSVAAFESTVIVEGCDLERSVSWVHAWTISPDGIITHVREYYNTSVTVTRLGNSEAMSSRSSSSSSSEITAANKNCQSVWKSKLCDESAVPVSRSSARRTRSEVSNGGNRAISNRNEEALLLPCISALARRRSLLLHDGDGANPKPTLSGDVLRRRGRLLPLIMAISGRDTVGYWPRYHQLLDEILLIFLCDLFFRLAAASMGGFWTILVVTGRRILTGISVEYWYRGRRLAGILSPSKISGYIRLLFSSRIQLLALNACSDATVDTGVVRMSRAIIDNVRKRSVLLLHHYKMSCLSSSITKFDLKYFTSSVDTCVDDDPDVFSFFKKLHDEPLGPELLVNVEVPYSF</sequence>
<dbReference type="STRING" id="981085.W9QWU8"/>
<dbReference type="Gene3D" id="3.10.450.50">
    <property type="match status" value="1"/>
</dbReference>
<dbReference type="InterPro" id="IPR009798">
    <property type="entry name" value="Wun1-like"/>
</dbReference>
<proteinExistence type="predicted"/>
<organism evidence="1 2">
    <name type="scientific">Morus notabilis</name>
    <dbReference type="NCBI Taxonomy" id="981085"/>
    <lineage>
        <taxon>Eukaryota</taxon>
        <taxon>Viridiplantae</taxon>
        <taxon>Streptophyta</taxon>
        <taxon>Embryophyta</taxon>
        <taxon>Tracheophyta</taxon>
        <taxon>Spermatophyta</taxon>
        <taxon>Magnoliopsida</taxon>
        <taxon>eudicotyledons</taxon>
        <taxon>Gunneridae</taxon>
        <taxon>Pentapetalae</taxon>
        <taxon>rosids</taxon>
        <taxon>fabids</taxon>
        <taxon>Rosales</taxon>
        <taxon>Moraceae</taxon>
        <taxon>Moreae</taxon>
        <taxon>Morus</taxon>
    </lineage>
</organism>
<accession>W9QWU8</accession>
<gene>
    <name evidence="1" type="ORF">L484_003306</name>
</gene>
<name>W9QWU8_9ROSA</name>
<dbReference type="EMBL" id="KE344302">
    <property type="protein sequence ID" value="EXB56619.1"/>
    <property type="molecule type" value="Genomic_DNA"/>
</dbReference>
<dbReference type="PANTHER" id="PTHR33703:SF1">
    <property type="entry name" value="WOUND-INDUCED PROTEIN 1"/>
    <property type="match status" value="1"/>
</dbReference>
<keyword evidence="2" id="KW-1185">Reference proteome</keyword>
<protein>
    <recommendedName>
        <fullName evidence="3">Wound-induced protein 1</fullName>
    </recommendedName>
</protein>
<dbReference type="AlphaFoldDB" id="W9QWU8"/>
<evidence type="ECO:0000313" key="2">
    <source>
        <dbReference type="Proteomes" id="UP000030645"/>
    </source>
</evidence>
<dbReference type="SUPFAM" id="SSF54427">
    <property type="entry name" value="NTF2-like"/>
    <property type="match status" value="1"/>
</dbReference>